<dbReference type="eggNOG" id="ENOG5033HE5">
    <property type="taxonomic scope" value="Bacteria"/>
</dbReference>
<dbReference type="EMBL" id="ATGI01000032">
    <property type="protein sequence ID" value="EPF71611.1"/>
    <property type="molecule type" value="Genomic_DNA"/>
</dbReference>
<dbReference type="PATRIC" id="fig|421052.3.peg.2581"/>
<keyword evidence="2" id="KW-1185">Reference proteome</keyword>
<dbReference type="HOGENOM" id="CLU_1648415_0_0_6"/>
<protein>
    <submittedName>
        <fullName evidence="1">Uncharacterized protein</fullName>
    </submittedName>
</protein>
<reference evidence="1 2" key="1">
    <citation type="submission" date="2013-06" db="EMBL/GenBank/DDBJ databases">
        <title>The Genome Sequence of Acinetobacter rudis CIP 110305.</title>
        <authorList>
            <consortium name="The Broad Institute Genome Sequencing Platform"/>
            <consortium name="The Broad Institute Genome Sequencing Center for Infectious Disease"/>
            <person name="Cerqueira G."/>
            <person name="Feldgarden M."/>
            <person name="Courvalin P."/>
            <person name="Perichon B."/>
            <person name="Grillot-Courvalin C."/>
            <person name="Clermont D."/>
            <person name="Rocha E."/>
            <person name="Yoon E.-J."/>
            <person name="Nemec A."/>
            <person name="Young S.K."/>
            <person name="Zeng Q."/>
            <person name="Gargeya S."/>
            <person name="Fitzgerald M."/>
            <person name="Abouelleil A."/>
            <person name="Alvarado L."/>
            <person name="Berlin A.M."/>
            <person name="Chapman S.B."/>
            <person name="Dewar J."/>
            <person name="Goldberg J."/>
            <person name="Griggs A."/>
            <person name="Gujja S."/>
            <person name="Hansen M."/>
            <person name="Howarth C."/>
            <person name="Imamovic A."/>
            <person name="Larimer J."/>
            <person name="McCowan C."/>
            <person name="Murphy C."/>
            <person name="Pearson M."/>
            <person name="Priest M."/>
            <person name="Roberts A."/>
            <person name="Saif S."/>
            <person name="Shea T."/>
            <person name="Sykes S."/>
            <person name="Wortman J."/>
            <person name="Nusbaum C."/>
            <person name="Birren B."/>
        </authorList>
    </citation>
    <scope>NUCLEOTIDE SEQUENCE [LARGE SCALE GENOMIC DNA]</scope>
    <source>
        <strain evidence="1 2">CIP 110305</strain>
    </source>
</reference>
<organism evidence="1 2">
    <name type="scientific">Acinetobacter rudis CIP 110305</name>
    <dbReference type="NCBI Taxonomy" id="421052"/>
    <lineage>
        <taxon>Bacteria</taxon>
        <taxon>Pseudomonadati</taxon>
        <taxon>Pseudomonadota</taxon>
        <taxon>Gammaproteobacteria</taxon>
        <taxon>Moraxellales</taxon>
        <taxon>Moraxellaceae</taxon>
        <taxon>Acinetobacter</taxon>
    </lineage>
</organism>
<dbReference type="Proteomes" id="UP000014568">
    <property type="component" value="Unassembled WGS sequence"/>
</dbReference>
<dbReference type="STRING" id="632955.GCA_000829675_00406"/>
<sequence>MHTLMYCSTQSGYSAQVGDGVISQELDGGAPRHRRALKGTYHTASVRWVVRKGGYQYLMAFYRVWARNPSQRFLAKLCIDDPIVQPYQCYFVGTPTLSSKEGPVYTVTAQFRVKPLNIDPAMDDLIVGVGDEAQDLAELNDLLDHLVNEAMPNALKEIK</sequence>
<dbReference type="RefSeq" id="WP_016657040.1">
    <property type="nucleotide sequence ID" value="NZ_KE340353.1"/>
</dbReference>
<evidence type="ECO:0000313" key="2">
    <source>
        <dbReference type="Proteomes" id="UP000014568"/>
    </source>
</evidence>
<proteinExistence type="predicted"/>
<dbReference type="OrthoDB" id="6688133at2"/>
<name>S3NYB2_9GAMM</name>
<evidence type="ECO:0000313" key="1">
    <source>
        <dbReference type="EMBL" id="EPF71611.1"/>
    </source>
</evidence>
<dbReference type="AlphaFoldDB" id="S3NYB2"/>
<gene>
    <name evidence="1" type="ORF">F945_02644</name>
</gene>
<accession>S3NYB2</accession>
<comment type="caution">
    <text evidence="1">The sequence shown here is derived from an EMBL/GenBank/DDBJ whole genome shotgun (WGS) entry which is preliminary data.</text>
</comment>